<evidence type="ECO:0000313" key="1">
    <source>
        <dbReference type="EMBL" id="ABV12729.1"/>
    </source>
</evidence>
<proteinExistence type="predicted"/>
<dbReference type="KEGG" id="cko:CKO_01597"/>
<dbReference type="Proteomes" id="UP000008148">
    <property type="component" value="Chromosome"/>
</dbReference>
<keyword evidence="2" id="KW-1185">Reference proteome</keyword>
<evidence type="ECO:0000313" key="2">
    <source>
        <dbReference type="Proteomes" id="UP000008148"/>
    </source>
</evidence>
<organism evidence="1 2">
    <name type="scientific">Citrobacter koseri (strain ATCC BAA-895 / CDC 4225-83 / SGSC4696)</name>
    <dbReference type="NCBI Taxonomy" id="290338"/>
    <lineage>
        <taxon>Bacteria</taxon>
        <taxon>Pseudomonadati</taxon>
        <taxon>Pseudomonadota</taxon>
        <taxon>Gammaproteobacteria</taxon>
        <taxon>Enterobacterales</taxon>
        <taxon>Enterobacteriaceae</taxon>
        <taxon>Citrobacter</taxon>
    </lineage>
</organism>
<reference evidence="1 2" key="1">
    <citation type="submission" date="2007-08" db="EMBL/GenBank/DDBJ databases">
        <authorList>
            <consortium name="The Citrobacter koseri Genome Sequencing Project"/>
            <person name="McClelland M."/>
            <person name="Sanderson E.K."/>
            <person name="Porwollik S."/>
            <person name="Spieth J."/>
            <person name="Clifton W.S."/>
            <person name="Latreille P."/>
            <person name="Courtney L."/>
            <person name="Wang C."/>
            <person name="Pepin K."/>
            <person name="Bhonagiri V."/>
            <person name="Nash W."/>
            <person name="Johnson M."/>
            <person name="Thiruvilangam P."/>
            <person name="Wilson R."/>
        </authorList>
    </citation>
    <scope>NUCLEOTIDE SEQUENCE [LARGE SCALE GENOMIC DNA]</scope>
    <source>
        <strain evidence="2">ATCC BAA-895 / CDC 4225-83 / SGSC4696</strain>
    </source>
</reference>
<accession>A8AGW6</accession>
<name>A8AGW6_CITK8</name>
<gene>
    <name evidence="1" type="ordered locus">CKO_01597</name>
</gene>
<protein>
    <submittedName>
        <fullName evidence="1">Uncharacterized protein</fullName>
    </submittedName>
</protein>
<sequence length="70" mass="7731">MLPTITGSFIFRSRFWLSRGVKSNLNNKNKYTQHDESNYLGYLCSSGTGCRQGIDGGFFHPGIVVIQSAG</sequence>
<dbReference type="AlphaFoldDB" id="A8AGW6"/>
<dbReference type="EMBL" id="CP000822">
    <property type="protein sequence ID" value="ABV12729.1"/>
    <property type="molecule type" value="Genomic_DNA"/>
</dbReference>
<dbReference type="STRING" id="290338.CKO_01597"/>
<dbReference type="HOGENOM" id="CLU_2750482_0_0_6"/>